<organism evidence="2 4">
    <name type="scientific">Haloterrigena gelatinilytica</name>
    <dbReference type="NCBI Taxonomy" id="2741724"/>
    <lineage>
        <taxon>Archaea</taxon>
        <taxon>Methanobacteriati</taxon>
        <taxon>Methanobacteriota</taxon>
        <taxon>Stenosarchaea group</taxon>
        <taxon>Halobacteria</taxon>
        <taxon>Halobacteriales</taxon>
        <taxon>Natrialbaceae</taxon>
        <taxon>Haloterrigena</taxon>
    </lineage>
</organism>
<evidence type="ECO:0000313" key="4">
    <source>
        <dbReference type="Proteomes" id="UP000728647"/>
    </source>
</evidence>
<dbReference type="Proteomes" id="UP001016761">
    <property type="component" value="Unassembled WGS sequence"/>
</dbReference>
<dbReference type="InterPro" id="IPR040624">
    <property type="entry name" value="HalOD1"/>
</dbReference>
<feature type="domain" description="Halobacterial output" evidence="1">
    <location>
        <begin position="15"/>
        <end position="90"/>
    </location>
</feature>
<keyword evidence="5" id="KW-1185">Reference proteome</keyword>
<dbReference type="EMBL" id="JABURA010000001">
    <property type="protein sequence ID" value="NUB92180.1"/>
    <property type="molecule type" value="Genomic_DNA"/>
</dbReference>
<dbReference type="AlphaFoldDB" id="A0A8J8GRG3"/>
<dbReference type="RefSeq" id="WP_174679955.1">
    <property type="nucleotide sequence ID" value="NZ_JABUQZ010000001.1"/>
</dbReference>
<proteinExistence type="predicted"/>
<evidence type="ECO:0000313" key="2">
    <source>
        <dbReference type="EMBL" id="NUB92180.1"/>
    </source>
</evidence>
<dbReference type="Pfam" id="PF18545">
    <property type="entry name" value="HalOD1"/>
    <property type="match status" value="1"/>
</dbReference>
<comment type="caution">
    <text evidence="2">The sequence shown here is derived from an EMBL/GenBank/DDBJ whole genome shotgun (WGS) entry which is preliminary data.</text>
</comment>
<name>A0A8J8GRG3_9EURY</name>
<evidence type="ECO:0000313" key="5">
    <source>
        <dbReference type="Proteomes" id="UP001016761"/>
    </source>
</evidence>
<dbReference type="EMBL" id="JABUQZ010000001">
    <property type="protein sequence ID" value="NUC71990.1"/>
    <property type="molecule type" value="Genomic_DNA"/>
</dbReference>
<protein>
    <recommendedName>
        <fullName evidence="1">Halobacterial output domain-containing protein</fullName>
    </recommendedName>
</protein>
<evidence type="ECO:0000313" key="3">
    <source>
        <dbReference type="EMBL" id="NUC71990.1"/>
    </source>
</evidence>
<sequence length="93" mass="9903">MSDDAKITCAYEAGTPPSLAIVRAIAALENTDPTALPAECGVQLSDHIDPEALDRLTTDASDVVVTIELGLHDESHYTVQIRDSERLIVTKAG</sequence>
<dbReference type="Proteomes" id="UP000728647">
    <property type="component" value="Unassembled WGS sequence"/>
</dbReference>
<reference evidence="2 5" key="1">
    <citation type="submission" date="2020-06" db="EMBL/GenBank/DDBJ databases">
        <title>Haloterrigena sp. nov., an extremely halophilic archaeon isolated from a saline sediment.</title>
        <authorList>
            <person name="Liu B.-B."/>
        </authorList>
    </citation>
    <scope>NUCLEOTIDE SEQUENCE</scope>
    <source>
        <strain evidence="2">SYSU A121-1</strain>
        <strain evidence="3 5">SYSU A558-1</strain>
    </source>
</reference>
<dbReference type="OrthoDB" id="271604at2157"/>
<evidence type="ECO:0000259" key="1">
    <source>
        <dbReference type="Pfam" id="PF18545"/>
    </source>
</evidence>
<accession>A0A8J8GRG3</accession>
<gene>
    <name evidence="2" type="ORF">HT576_14265</name>
    <name evidence="3" type="ORF">HTZ84_06650</name>
</gene>